<dbReference type="CDD" id="cd14282">
    <property type="entry name" value="UBA_TDRD3"/>
    <property type="match status" value="1"/>
</dbReference>
<dbReference type="InParanoid" id="D2V957"/>
<dbReference type="AlphaFoldDB" id="D2V957"/>
<evidence type="ECO:0000259" key="1">
    <source>
        <dbReference type="PROSITE" id="PS50030"/>
    </source>
</evidence>
<reference evidence="2 3" key="1">
    <citation type="journal article" date="2010" name="Cell">
        <title>The genome of Naegleria gruberi illuminates early eukaryotic versatility.</title>
        <authorList>
            <person name="Fritz-Laylin L.K."/>
            <person name="Prochnik S.E."/>
            <person name="Ginger M.L."/>
            <person name="Dacks J.B."/>
            <person name="Carpenter M.L."/>
            <person name="Field M.C."/>
            <person name="Kuo A."/>
            <person name="Paredez A."/>
            <person name="Chapman J."/>
            <person name="Pham J."/>
            <person name="Shu S."/>
            <person name="Neupane R."/>
            <person name="Cipriano M."/>
            <person name="Mancuso J."/>
            <person name="Tu H."/>
            <person name="Salamov A."/>
            <person name="Lindquist E."/>
            <person name="Shapiro H."/>
            <person name="Lucas S."/>
            <person name="Grigoriev I.V."/>
            <person name="Cande W.Z."/>
            <person name="Fulton C."/>
            <person name="Rokhsar D.S."/>
            <person name="Dawson S.C."/>
        </authorList>
    </citation>
    <scope>NUCLEOTIDE SEQUENCE [LARGE SCALE GENOMIC DNA]</scope>
    <source>
        <strain evidence="2 3">NEG-M</strain>
    </source>
</reference>
<sequence length="275" mass="31079">MLNEFRVNLCYSSFGCNIPQTAIYLNDKLSDLTQVEKALKSDSSSQVTVLSQFIENAKTWNEFQKTKSKEECNIVRREISRHFVLDCLFANRDVIGMDDSNILISETVGHTPQFIAYRIDNGGALSFRAQGKKKDVGEWQEFVSEINLFCDESFNKNTGNMFSGFVNQDSILQQTLEIMSNAERLIFPFLEPTDVQIVQQRLDYLQNILGMFAVSSSALSSNTLGIVDDQFDEATEVNQQLVASLMEMGFSREQSEMALIASNNNIETALSFLFN</sequence>
<dbReference type="RefSeq" id="XP_002679275.1">
    <property type="nucleotide sequence ID" value="XM_002679229.1"/>
</dbReference>
<proteinExistence type="predicted"/>
<dbReference type="OMA" id="CNIVRRE"/>
<name>D2V957_NAEGR</name>
<dbReference type="VEuPathDB" id="AmoebaDB:NAEGRDRAFT_79122"/>
<feature type="domain" description="UBA" evidence="1">
    <location>
        <begin position="236"/>
        <end position="275"/>
    </location>
</feature>
<dbReference type="SMART" id="SM00165">
    <property type="entry name" value="UBA"/>
    <property type="match status" value="1"/>
</dbReference>
<dbReference type="InterPro" id="IPR015940">
    <property type="entry name" value="UBA"/>
</dbReference>
<protein>
    <recommendedName>
        <fullName evidence="1">UBA domain-containing protein</fullName>
    </recommendedName>
</protein>
<gene>
    <name evidence="2" type="ORF">NAEGRDRAFT_79122</name>
</gene>
<evidence type="ECO:0000313" key="2">
    <source>
        <dbReference type="EMBL" id="EFC46531.1"/>
    </source>
</evidence>
<dbReference type="Proteomes" id="UP000006671">
    <property type="component" value="Unassembled WGS sequence"/>
</dbReference>
<dbReference type="Gene3D" id="1.10.8.10">
    <property type="entry name" value="DNA helicase RuvA subunit, C-terminal domain"/>
    <property type="match status" value="1"/>
</dbReference>
<dbReference type="Pfam" id="PF00627">
    <property type="entry name" value="UBA"/>
    <property type="match status" value="1"/>
</dbReference>
<dbReference type="SUPFAM" id="SSF46934">
    <property type="entry name" value="UBA-like"/>
    <property type="match status" value="1"/>
</dbReference>
<dbReference type="GeneID" id="8859610"/>
<evidence type="ECO:0000313" key="3">
    <source>
        <dbReference type="Proteomes" id="UP000006671"/>
    </source>
</evidence>
<dbReference type="InterPro" id="IPR041915">
    <property type="entry name" value="UBA_TDRD3"/>
</dbReference>
<dbReference type="EMBL" id="GG738858">
    <property type="protein sequence ID" value="EFC46531.1"/>
    <property type="molecule type" value="Genomic_DNA"/>
</dbReference>
<dbReference type="KEGG" id="ngr:NAEGRDRAFT_79122"/>
<organism evidence="3">
    <name type="scientific">Naegleria gruberi</name>
    <name type="common">Amoeba</name>
    <dbReference type="NCBI Taxonomy" id="5762"/>
    <lineage>
        <taxon>Eukaryota</taxon>
        <taxon>Discoba</taxon>
        <taxon>Heterolobosea</taxon>
        <taxon>Tetramitia</taxon>
        <taxon>Eutetramitia</taxon>
        <taxon>Vahlkampfiidae</taxon>
        <taxon>Naegleria</taxon>
    </lineage>
</organism>
<keyword evidence="3" id="KW-1185">Reference proteome</keyword>
<dbReference type="OrthoDB" id="272778at2759"/>
<dbReference type="InterPro" id="IPR009060">
    <property type="entry name" value="UBA-like_sf"/>
</dbReference>
<accession>D2V957</accession>
<dbReference type="PROSITE" id="PS50030">
    <property type="entry name" value="UBA"/>
    <property type="match status" value="1"/>
</dbReference>